<protein>
    <submittedName>
        <fullName evidence="1">DUF938 domain-containing protein</fullName>
    </submittedName>
</protein>
<evidence type="ECO:0000313" key="2">
    <source>
        <dbReference type="Proteomes" id="UP001596037"/>
    </source>
</evidence>
<dbReference type="RefSeq" id="WP_376850980.1">
    <property type="nucleotide sequence ID" value="NZ_JBHSMF010000009.1"/>
</dbReference>
<dbReference type="InterPro" id="IPR029063">
    <property type="entry name" value="SAM-dependent_MTases_sf"/>
</dbReference>
<accession>A0ABW0NG58</accession>
<dbReference type="SUPFAM" id="SSF53335">
    <property type="entry name" value="S-adenosyl-L-methionine-dependent methyltransferases"/>
    <property type="match status" value="1"/>
</dbReference>
<comment type="caution">
    <text evidence="1">The sequence shown here is derived from an EMBL/GenBank/DDBJ whole genome shotgun (WGS) entry which is preliminary data.</text>
</comment>
<keyword evidence="2" id="KW-1185">Reference proteome</keyword>
<evidence type="ECO:0000313" key="1">
    <source>
        <dbReference type="EMBL" id="MFC5498904.1"/>
    </source>
</evidence>
<reference evidence="2" key="1">
    <citation type="journal article" date="2019" name="Int. J. Syst. Evol. Microbiol.">
        <title>The Global Catalogue of Microorganisms (GCM) 10K type strain sequencing project: providing services to taxonomists for standard genome sequencing and annotation.</title>
        <authorList>
            <consortium name="The Broad Institute Genomics Platform"/>
            <consortium name="The Broad Institute Genome Sequencing Center for Infectious Disease"/>
            <person name="Wu L."/>
            <person name="Ma J."/>
        </authorList>
    </citation>
    <scope>NUCLEOTIDE SEQUENCE [LARGE SCALE GENOMIC DNA]</scope>
    <source>
        <strain evidence="2">CCUG 57401</strain>
    </source>
</reference>
<proteinExistence type="predicted"/>
<gene>
    <name evidence="1" type="ORF">ACFPOE_15250</name>
</gene>
<dbReference type="PANTHER" id="PTHR20974:SF0">
    <property type="entry name" value="UPF0585 PROTEIN CG18661"/>
    <property type="match status" value="1"/>
</dbReference>
<dbReference type="PANTHER" id="PTHR20974">
    <property type="entry name" value="UPF0585 PROTEIN CG18661"/>
    <property type="match status" value="1"/>
</dbReference>
<dbReference type="EMBL" id="JBHSMF010000009">
    <property type="protein sequence ID" value="MFC5498904.1"/>
    <property type="molecule type" value="Genomic_DNA"/>
</dbReference>
<dbReference type="Pfam" id="PF06080">
    <property type="entry name" value="DUF938"/>
    <property type="match status" value="1"/>
</dbReference>
<dbReference type="Proteomes" id="UP001596037">
    <property type="component" value="Unassembled WGS sequence"/>
</dbReference>
<dbReference type="InterPro" id="IPR010342">
    <property type="entry name" value="DUF938"/>
</dbReference>
<dbReference type="Gene3D" id="3.40.50.150">
    <property type="entry name" value="Vaccinia Virus protein VP39"/>
    <property type="match status" value="1"/>
</dbReference>
<organism evidence="1 2">
    <name type="scientific">Caenimonas terrae</name>
    <dbReference type="NCBI Taxonomy" id="696074"/>
    <lineage>
        <taxon>Bacteria</taxon>
        <taxon>Pseudomonadati</taxon>
        <taxon>Pseudomonadota</taxon>
        <taxon>Betaproteobacteria</taxon>
        <taxon>Burkholderiales</taxon>
        <taxon>Comamonadaceae</taxon>
        <taxon>Caenimonas</taxon>
    </lineage>
</organism>
<sequence length="207" mass="22317">MTTPLASSPAADRNKQPILEVLQQVLPARGTALEIASGTGQHVAWFGAAMRSWIWQPSDADPPALPAIEAWSQQAGLTNVRSPVLLDVMAPQWPSSGPPFDGPFDAVYCANMLHISPWPTCAALMRGAARHLALDGVLITYGPYLEDGVPTAPGNLAFDASLRERDPRWGIRRLADVAAQANQVGLRLQARHQMPANNLLLVFGRSQ</sequence>
<name>A0ABW0NG58_9BURK</name>